<name>A0ABM6SZS6_9ACTN</name>
<keyword evidence="2" id="KW-1185">Reference proteome</keyword>
<evidence type="ECO:0000313" key="1">
    <source>
        <dbReference type="EMBL" id="AVH59986.1"/>
    </source>
</evidence>
<dbReference type="EMBL" id="CP026652">
    <property type="protein sequence ID" value="AVH59986.1"/>
    <property type="molecule type" value="Genomic_DNA"/>
</dbReference>
<protein>
    <recommendedName>
        <fullName evidence="3">50S ribosomal protein L22</fullName>
    </recommendedName>
</protein>
<reference evidence="1 2" key="1">
    <citation type="submission" date="2018-02" db="EMBL/GenBank/DDBJ databases">
        <title>Complete genome sequence of Streptomyces dengpaensis, the producer of angucyclines.</title>
        <authorList>
            <person name="Yumei L."/>
        </authorList>
    </citation>
    <scope>NUCLEOTIDE SEQUENCE [LARGE SCALE GENOMIC DNA]</scope>
    <source>
        <strain evidence="1 2">XZHG99</strain>
    </source>
</reference>
<proteinExistence type="predicted"/>
<dbReference type="Proteomes" id="UP000238413">
    <property type="component" value="Chromosome"/>
</dbReference>
<organism evidence="1 2">
    <name type="scientific">Streptomyces dengpaensis</name>
    <dbReference type="NCBI Taxonomy" id="2049881"/>
    <lineage>
        <taxon>Bacteria</taxon>
        <taxon>Bacillati</taxon>
        <taxon>Actinomycetota</taxon>
        <taxon>Actinomycetes</taxon>
        <taxon>Kitasatosporales</taxon>
        <taxon>Streptomycetaceae</taxon>
        <taxon>Streptomyces</taxon>
    </lineage>
</organism>
<accession>A0ABM6SZS6</accession>
<sequence length="112" mass="11730">MIASNRSRRATLKARSVATRAAARIARKGVATLASHCLAAGLAPKEARTVASSLRKNAAKAGVTGVVGTAYRKGLARQCTRYTPAEVAAIAVIYRPRRAEFKIVAARLALAA</sequence>
<evidence type="ECO:0008006" key="3">
    <source>
        <dbReference type="Google" id="ProtNLM"/>
    </source>
</evidence>
<evidence type="ECO:0000313" key="2">
    <source>
        <dbReference type="Proteomes" id="UP000238413"/>
    </source>
</evidence>
<gene>
    <name evidence="1" type="ORF">C4B68_34110</name>
</gene>